<reference evidence="1 2" key="1">
    <citation type="journal article" date="2021" name="Sci. Rep.">
        <title>The genome of the diatom Chaetoceros tenuissimus carries an ancient integrated fragment of an extant virus.</title>
        <authorList>
            <person name="Hongo Y."/>
            <person name="Kimura K."/>
            <person name="Takaki Y."/>
            <person name="Yoshida Y."/>
            <person name="Baba S."/>
            <person name="Kobayashi G."/>
            <person name="Nagasaki K."/>
            <person name="Hano T."/>
            <person name="Tomaru Y."/>
        </authorList>
    </citation>
    <scope>NUCLEOTIDE SEQUENCE [LARGE SCALE GENOMIC DNA]</scope>
    <source>
        <strain evidence="1 2">NIES-3715</strain>
    </source>
</reference>
<evidence type="ECO:0008006" key="3">
    <source>
        <dbReference type="Google" id="ProtNLM"/>
    </source>
</evidence>
<comment type="caution">
    <text evidence="1">The sequence shown here is derived from an EMBL/GenBank/DDBJ whole genome shotgun (WGS) entry which is preliminary data.</text>
</comment>
<protein>
    <recommendedName>
        <fullName evidence="3">Methyltransferase domain-containing protein</fullName>
    </recommendedName>
</protein>
<dbReference type="PANTHER" id="PTHR36971">
    <property type="entry name" value="UNNAMED PRODUCT"/>
    <property type="match status" value="1"/>
</dbReference>
<proteinExistence type="predicted"/>
<sequence length="387" mass="44223">MMESFLAKAVIVSRRSCGKHLMFCEVHMTQATNENELDTSGDLLVKLDTVKIVFRRDSDNWGNDTIFPTKKSSLPYGAMVELELCQYDKESAQNENAPQYEVIRWKMLKDPRTEAIENAKQKSLETNERNPDCSDGISQTKYFESRMNQYLKFHSTSTKEKQTDIKKKHKLPSSSSIQCGKDMMTFSHGRDKGLRAKIFALFLVEKFGHDFFQTSSEGKYNHTHILDVAGGKGFLSFELSLLTQTQCSIIDPLIRGKKEEQQFRKRDIKRIEKANGLIPIHIAKCFVLSEECLNLVRDSIMILGLHPDQCTEDIMDAAISTNTPAAIIPCCVFSSLFPNRTLKNGIKVQTYDEFIIYLMEKDDRITKHTLDFEGMNQALVFDPRIAV</sequence>
<dbReference type="PANTHER" id="PTHR36971:SF1">
    <property type="entry name" value="METHYLTRANSFERASE DOMAIN-CONTAINING PROTEIN"/>
    <property type="match status" value="1"/>
</dbReference>
<evidence type="ECO:0000313" key="1">
    <source>
        <dbReference type="EMBL" id="GFH54951.1"/>
    </source>
</evidence>
<organism evidence="1 2">
    <name type="scientific">Chaetoceros tenuissimus</name>
    <dbReference type="NCBI Taxonomy" id="426638"/>
    <lineage>
        <taxon>Eukaryota</taxon>
        <taxon>Sar</taxon>
        <taxon>Stramenopiles</taxon>
        <taxon>Ochrophyta</taxon>
        <taxon>Bacillariophyta</taxon>
        <taxon>Coscinodiscophyceae</taxon>
        <taxon>Chaetocerotophycidae</taxon>
        <taxon>Chaetocerotales</taxon>
        <taxon>Chaetocerotaceae</taxon>
        <taxon>Chaetoceros</taxon>
    </lineage>
</organism>
<dbReference type="EMBL" id="BLLK01000047">
    <property type="protein sequence ID" value="GFH54951.1"/>
    <property type="molecule type" value="Genomic_DNA"/>
</dbReference>
<evidence type="ECO:0000313" key="2">
    <source>
        <dbReference type="Proteomes" id="UP001054902"/>
    </source>
</evidence>
<dbReference type="Proteomes" id="UP001054902">
    <property type="component" value="Unassembled WGS sequence"/>
</dbReference>
<gene>
    <name evidence="1" type="ORF">CTEN210_11427</name>
</gene>
<dbReference type="AlphaFoldDB" id="A0AAD3D1B0"/>
<keyword evidence="2" id="KW-1185">Reference proteome</keyword>
<accession>A0AAD3D1B0</accession>
<name>A0AAD3D1B0_9STRA</name>